<proteinExistence type="predicted"/>
<feature type="chain" id="PRO_5017384373" evidence="1">
    <location>
        <begin position="20"/>
        <end position="125"/>
    </location>
</feature>
<reference evidence="2 3" key="1">
    <citation type="submission" date="2018-08" db="EMBL/GenBank/DDBJ databases">
        <title>Erythrobacter zhengii sp.nov., a bacterium isolated from deep-sea sediment.</title>
        <authorList>
            <person name="Fang C."/>
            <person name="Wu Y.-H."/>
            <person name="Sun C."/>
            <person name="Wang H."/>
            <person name="Cheng H."/>
            <person name="Meng F.-X."/>
            <person name="Wang C.-S."/>
            <person name="Xu X.-W."/>
        </authorList>
    </citation>
    <scope>NUCLEOTIDE SEQUENCE [LARGE SCALE GENOMIC DNA]</scope>
    <source>
        <strain evidence="2 3">CCTCC AB 2015396</strain>
    </source>
</reference>
<organism evidence="2 3">
    <name type="scientific">Aurantiacibacter xanthus</name>
    <dbReference type="NCBI Taxonomy" id="1784712"/>
    <lineage>
        <taxon>Bacteria</taxon>
        <taxon>Pseudomonadati</taxon>
        <taxon>Pseudomonadota</taxon>
        <taxon>Alphaproteobacteria</taxon>
        <taxon>Sphingomonadales</taxon>
        <taxon>Erythrobacteraceae</taxon>
        <taxon>Aurantiacibacter</taxon>
    </lineage>
</organism>
<keyword evidence="1" id="KW-0732">Signal</keyword>
<accession>A0A3A1P5H4</accession>
<evidence type="ECO:0000256" key="1">
    <source>
        <dbReference type="SAM" id="SignalP"/>
    </source>
</evidence>
<dbReference type="EMBL" id="QXFM01000117">
    <property type="protein sequence ID" value="RIV82579.1"/>
    <property type="molecule type" value="Genomic_DNA"/>
</dbReference>
<name>A0A3A1P5H4_9SPHN</name>
<dbReference type="InterPro" id="IPR046150">
    <property type="entry name" value="DUF6152"/>
</dbReference>
<keyword evidence="3" id="KW-1185">Reference proteome</keyword>
<dbReference type="OrthoDB" id="8420938at2"/>
<evidence type="ECO:0000313" key="3">
    <source>
        <dbReference type="Proteomes" id="UP000265366"/>
    </source>
</evidence>
<sequence>MNTKSILLAAALASLPAGAAIAHHSYAAFDMTRSVVINGVVSEVQYANPHAWLFIDRRLASGEVETWAIEAGGPNILMRQGWRKNTVKVGDRVSALIHPGRNPMIKAGSLTALRISGGPTIGTWE</sequence>
<dbReference type="Proteomes" id="UP000265366">
    <property type="component" value="Unassembled WGS sequence"/>
</dbReference>
<comment type="caution">
    <text evidence="2">The sequence shown here is derived from an EMBL/GenBank/DDBJ whole genome shotgun (WGS) entry which is preliminary data.</text>
</comment>
<protein>
    <submittedName>
        <fullName evidence="2">Uncharacterized protein</fullName>
    </submittedName>
</protein>
<dbReference type="Pfam" id="PF19649">
    <property type="entry name" value="DUF6152"/>
    <property type="match status" value="1"/>
</dbReference>
<evidence type="ECO:0000313" key="2">
    <source>
        <dbReference type="EMBL" id="RIV82579.1"/>
    </source>
</evidence>
<feature type="signal peptide" evidence="1">
    <location>
        <begin position="1"/>
        <end position="19"/>
    </location>
</feature>
<dbReference type="RefSeq" id="WP_119593569.1">
    <property type="nucleotide sequence ID" value="NZ_QXFM01000117.1"/>
</dbReference>
<gene>
    <name evidence="2" type="ORF">D2V17_14780</name>
</gene>
<dbReference type="AlphaFoldDB" id="A0A3A1P5H4"/>